<dbReference type="CDD" id="cd12148">
    <property type="entry name" value="fungal_TF_MHR"/>
    <property type="match status" value="1"/>
</dbReference>
<evidence type="ECO:0000256" key="4">
    <source>
        <dbReference type="SAM" id="MobiDB-lite"/>
    </source>
</evidence>
<dbReference type="EMBL" id="JAGTJR010000001">
    <property type="protein sequence ID" value="KAH7064510.1"/>
    <property type="molecule type" value="Genomic_DNA"/>
</dbReference>
<protein>
    <submittedName>
        <fullName evidence="5">Fungal-specific transcription factor domain-containing protein</fullName>
    </submittedName>
</protein>
<evidence type="ECO:0000256" key="3">
    <source>
        <dbReference type="ARBA" id="ARBA00023242"/>
    </source>
</evidence>
<keyword evidence="2" id="KW-0804">Transcription</keyword>
<feature type="region of interest" description="Disordered" evidence="4">
    <location>
        <begin position="1"/>
        <end position="26"/>
    </location>
</feature>
<accession>A0ABQ8GWF4</accession>
<keyword evidence="1" id="KW-0805">Transcription regulation</keyword>
<dbReference type="InterPro" id="IPR051127">
    <property type="entry name" value="Fungal_SecMet_Regulators"/>
</dbReference>
<feature type="compositionally biased region" description="Low complexity" evidence="4">
    <location>
        <begin position="610"/>
        <end position="627"/>
    </location>
</feature>
<dbReference type="PANTHER" id="PTHR47424">
    <property type="entry name" value="REGULATORY PROTEIN GAL4"/>
    <property type="match status" value="1"/>
</dbReference>
<dbReference type="PANTHER" id="PTHR47424:SF12">
    <property type="entry name" value="TRANSCRIPTION FACTOR ASQA"/>
    <property type="match status" value="1"/>
</dbReference>
<evidence type="ECO:0000313" key="6">
    <source>
        <dbReference type="Proteomes" id="UP000774617"/>
    </source>
</evidence>
<keyword evidence="6" id="KW-1185">Reference proteome</keyword>
<dbReference type="Proteomes" id="UP000774617">
    <property type="component" value="Unassembled WGS sequence"/>
</dbReference>
<evidence type="ECO:0000256" key="1">
    <source>
        <dbReference type="ARBA" id="ARBA00023015"/>
    </source>
</evidence>
<comment type="caution">
    <text evidence="5">The sequence shown here is derived from an EMBL/GenBank/DDBJ whole genome shotgun (WGS) entry which is preliminary data.</text>
</comment>
<keyword evidence="3" id="KW-0539">Nucleus</keyword>
<evidence type="ECO:0000256" key="2">
    <source>
        <dbReference type="ARBA" id="ARBA00023163"/>
    </source>
</evidence>
<reference evidence="5 6" key="1">
    <citation type="journal article" date="2021" name="Nat. Commun.">
        <title>Genetic determinants of endophytism in the Arabidopsis root mycobiome.</title>
        <authorList>
            <person name="Mesny F."/>
            <person name="Miyauchi S."/>
            <person name="Thiergart T."/>
            <person name="Pickel B."/>
            <person name="Atanasova L."/>
            <person name="Karlsson M."/>
            <person name="Huettel B."/>
            <person name="Barry K.W."/>
            <person name="Haridas S."/>
            <person name="Chen C."/>
            <person name="Bauer D."/>
            <person name="Andreopoulos W."/>
            <person name="Pangilinan J."/>
            <person name="LaButti K."/>
            <person name="Riley R."/>
            <person name="Lipzen A."/>
            <person name="Clum A."/>
            <person name="Drula E."/>
            <person name="Henrissat B."/>
            <person name="Kohler A."/>
            <person name="Grigoriev I.V."/>
            <person name="Martin F.M."/>
            <person name="Hacquard S."/>
        </authorList>
    </citation>
    <scope>NUCLEOTIDE SEQUENCE [LARGE SCALE GENOMIC DNA]</scope>
    <source>
        <strain evidence="5 6">MPI-SDFR-AT-0080</strain>
    </source>
</reference>
<evidence type="ECO:0000313" key="5">
    <source>
        <dbReference type="EMBL" id="KAH7064510.1"/>
    </source>
</evidence>
<proteinExistence type="predicted"/>
<feature type="region of interest" description="Disordered" evidence="4">
    <location>
        <begin position="59"/>
        <end position="81"/>
    </location>
</feature>
<organism evidence="5 6">
    <name type="scientific">Macrophomina phaseolina</name>
    <dbReference type="NCBI Taxonomy" id="35725"/>
    <lineage>
        <taxon>Eukaryota</taxon>
        <taxon>Fungi</taxon>
        <taxon>Dikarya</taxon>
        <taxon>Ascomycota</taxon>
        <taxon>Pezizomycotina</taxon>
        <taxon>Dothideomycetes</taxon>
        <taxon>Dothideomycetes incertae sedis</taxon>
        <taxon>Botryosphaeriales</taxon>
        <taxon>Botryosphaeriaceae</taxon>
        <taxon>Macrophomina</taxon>
    </lineage>
</organism>
<name>A0ABQ8GWF4_9PEZI</name>
<sequence length="725" mass="80588">MFTTFVGVRPQESSQRATSVPAPRPKRSQVHRACDWCRLNRVKEVERLRAQIRDLERRLKAAHDGGSPTPPSTPDTSRAPSENMLEYYEARTTAWEGLHVSRNTRHQGAYYYGPFSLRSFTNQVESCLANLTHQHTPLDSEPNSDAGSIAIPIGGLACLSLEDHINCDYLMKMQQDYLLDSFWSRQHLLFPIIDQMEFRRHYDSLWAESSMRVAFRKPSPIVDIVLALCIQFGAALMPCNDTDQSNLMDVEDTRLAGRVYFQRCHAILNEEANTVSVEAVQCYIYSALYLFNAGRAAHTLGLNHEPPDHLPESQRELHRRLCASSISLGRPCLTQLASASCRLPNDSLEIARALGPNYVSPTKDITWLTFHSQNLLLVNTVRTIHEAYLEKSSDIVCQSRNRKFSKDGQAMEKCARFLADCTKKLAGWAQQVPDGLKLRRREGGDGFSTDRSPLNLDFSVPLWLQRQRLILALIYHKYTMDTYRPFICFSSASSSSFTPLSDNNAMTCLNHAIAITNIIFQTFVEADTLNGLHCVFRYQQEALFTAVGYACAYPVSSQTEAARKAIATAVAVFEHFRPGFSPAKAAANLARELGTKVDCIIENFKSGKPSLAPTPSTSSTASDQQSLVSSIPTIDAGSKPSSHIGSPPLGASAHVTSSGIEMAFGPVTSGATTFGETMSWPVTMQPINSSVEQMWGTTVTADNFMREFDFSTADAHGHVHHHVFR</sequence>
<feature type="region of interest" description="Disordered" evidence="4">
    <location>
        <begin position="610"/>
        <end position="652"/>
    </location>
</feature>
<gene>
    <name evidence="5" type="ORF">B0J12DRAFT_706365</name>
</gene>